<proteinExistence type="predicted"/>
<dbReference type="EMBL" id="JAGKQM010000002">
    <property type="protein sequence ID" value="KAH0938793.1"/>
    <property type="molecule type" value="Genomic_DNA"/>
</dbReference>
<name>A0ABQ8EBI1_BRANA</name>
<dbReference type="Proteomes" id="UP000824890">
    <property type="component" value="Unassembled WGS sequence"/>
</dbReference>
<feature type="chain" id="PRO_5047362029" evidence="1">
    <location>
        <begin position="27"/>
        <end position="220"/>
    </location>
</feature>
<reference evidence="2 3" key="1">
    <citation type="submission" date="2021-05" db="EMBL/GenBank/DDBJ databases">
        <title>Genome Assembly of Synthetic Allotetraploid Brassica napus Reveals Homoeologous Exchanges between Subgenomes.</title>
        <authorList>
            <person name="Davis J.T."/>
        </authorList>
    </citation>
    <scope>NUCLEOTIDE SEQUENCE [LARGE SCALE GENOMIC DNA]</scope>
    <source>
        <strain evidence="3">cv. Da-Ae</strain>
        <tissue evidence="2">Seedling</tissue>
    </source>
</reference>
<feature type="signal peptide" evidence="1">
    <location>
        <begin position="1"/>
        <end position="26"/>
    </location>
</feature>
<evidence type="ECO:0000313" key="2">
    <source>
        <dbReference type="EMBL" id="KAH0938793.1"/>
    </source>
</evidence>
<gene>
    <name evidence="2" type="ORF">HID58_006254</name>
</gene>
<evidence type="ECO:0000313" key="3">
    <source>
        <dbReference type="Proteomes" id="UP000824890"/>
    </source>
</evidence>
<organism evidence="2 3">
    <name type="scientific">Brassica napus</name>
    <name type="common">Rape</name>
    <dbReference type="NCBI Taxonomy" id="3708"/>
    <lineage>
        <taxon>Eukaryota</taxon>
        <taxon>Viridiplantae</taxon>
        <taxon>Streptophyta</taxon>
        <taxon>Embryophyta</taxon>
        <taxon>Tracheophyta</taxon>
        <taxon>Spermatophyta</taxon>
        <taxon>Magnoliopsida</taxon>
        <taxon>eudicotyledons</taxon>
        <taxon>Gunneridae</taxon>
        <taxon>Pentapetalae</taxon>
        <taxon>rosids</taxon>
        <taxon>malvids</taxon>
        <taxon>Brassicales</taxon>
        <taxon>Brassicaceae</taxon>
        <taxon>Brassiceae</taxon>
        <taxon>Brassica</taxon>
    </lineage>
</organism>
<protein>
    <submittedName>
        <fullName evidence="2">Uncharacterized protein</fullName>
    </submittedName>
</protein>
<accession>A0ABQ8EBI1</accession>
<sequence length="220" mass="24941">MLLMQQGKSLLLPLIFHSLVVSSAPGLQLPLHLPDFVTGDFLTKVGLSLLSSSFQGEGQTDDFFRKDYIILALKIKPNPCLKSNSLPKNYVVPSSLSGVVYSCSFVTHEMALSEDIHVSFLMGQNQRQLIYTEEKPQDCREVASAEKETNMGMLKIFWRYRLDQVTKKISCPYSIPNRIDMQVTLKRSGPPERRGAGRSRRTCLEWRRDVGEAEVRRVGF</sequence>
<keyword evidence="1" id="KW-0732">Signal</keyword>
<evidence type="ECO:0000256" key="1">
    <source>
        <dbReference type="SAM" id="SignalP"/>
    </source>
</evidence>
<keyword evidence="3" id="KW-1185">Reference proteome</keyword>
<comment type="caution">
    <text evidence="2">The sequence shown here is derived from an EMBL/GenBank/DDBJ whole genome shotgun (WGS) entry which is preliminary data.</text>
</comment>